<dbReference type="SMART" id="SM01252">
    <property type="entry name" value="KilA-N"/>
    <property type="match status" value="1"/>
</dbReference>
<evidence type="ECO:0000259" key="1">
    <source>
        <dbReference type="PROSITE" id="PS51301"/>
    </source>
</evidence>
<dbReference type="Pfam" id="PF04383">
    <property type="entry name" value="KilA-N"/>
    <property type="match status" value="1"/>
</dbReference>
<keyword evidence="3" id="KW-1185">Reference proteome</keyword>
<reference evidence="2 3" key="1">
    <citation type="submission" date="2019-03" db="EMBL/GenBank/DDBJ databases">
        <title>Genomic Encyclopedia of Type Strains, Phase IV (KMG-IV): sequencing the most valuable type-strain genomes for metagenomic binning, comparative biology and taxonomic classification.</title>
        <authorList>
            <person name="Goeker M."/>
        </authorList>
    </citation>
    <scope>NUCLEOTIDE SEQUENCE [LARGE SCALE GENOMIC DNA]</scope>
    <source>
        <strain evidence="2 3">DSM 5604</strain>
    </source>
</reference>
<protein>
    <submittedName>
        <fullName evidence="2">KilA domain-containing protein</fullName>
    </submittedName>
</protein>
<gene>
    <name evidence="2" type="ORF">C8D85_3487</name>
</gene>
<dbReference type="PROSITE" id="PS51301">
    <property type="entry name" value="KILA_N"/>
    <property type="match status" value="1"/>
</dbReference>
<evidence type="ECO:0000313" key="2">
    <source>
        <dbReference type="EMBL" id="TDR05950.1"/>
    </source>
</evidence>
<dbReference type="RefSeq" id="WP_211342229.1">
    <property type="nucleotide sequence ID" value="NZ_SNZA01000007.1"/>
</dbReference>
<name>A0A4V6PXM5_9GAMM</name>
<organism evidence="2 3">
    <name type="scientific">Marinomonas communis</name>
    <dbReference type="NCBI Taxonomy" id="28254"/>
    <lineage>
        <taxon>Bacteria</taxon>
        <taxon>Pseudomonadati</taxon>
        <taxon>Pseudomonadota</taxon>
        <taxon>Gammaproteobacteria</taxon>
        <taxon>Oceanospirillales</taxon>
        <taxon>Oceanospirillaceae</taxon>
        <taxon>Marinomonas</taxon>
    </lineage>
</organism>
<comment type="caution">
    <text evidence="2">The sequence shown here is derived from an EMBL/GenBank/DDBJ whole genome shotgun (WGS) entry which is preliminary data.</text>
</comment>
<dbReference type="EMBL" id="SNZA01000007">
    <property type="protein sequence ID" value="TDR05950.1"/>
    <property type="molecule type" value="Genomic_DNA"/>
</dbReference>
<feature type="domain" description="KilA-N" evidence="1">
    <location>
        <begin position="33"/>
        <end position="147"/>
    </location>
</feature>
<dbReference type="Proteomes" id="UP000295729">
    <property type="component" value="Unassembled WGS sequence"/>
</dbReference>
<sequence length="153" mass="17747">MENQQLKPLGAKAGRNGGTFVCKEMVYDYAMGLAQSPWFCLLRLAIRQDAEGRYCLNDLYKASGGAEKDKPYRWLRNYKTKELIDRLEDQKRSTKNLEDQNRCNKPLVTLRGRGITGTYVCEELVYDYAMWISPEFKLKVIRAFDTLQTQGRC</sequence>
<dbReference type="AlphaFoldDB" id="A0A4V6PXM5"/>
<evidence type="ECO:0000313" key="3">
    <source>
        <dbReference type="Proteomes" id="UP000295729"/>
    </source>
</evidence>
<proteinExistence type="predicted"/>
<dbReference type="InterPro" id="IPR018004">
    <property type="entry name" value="KilA/APSES_HTH"/>
</dbReference>
<dbReference type="InterPro" id="IPR017880">
    <property type="entry name" value="KilA_N"/>
</dbReference>
<accession>A0A4V6PXM5</accession>